<dbReference type="EMBL" id="BARU01021490">
    <property type="protein sequence ID" value="GAH60694.1"/>
    <property type="molecule type" value="Genomic_DNA"/>
</dbReference>
<dbReference type="AlphaFoldDB" id="X1I3M6"/>
<comment type="caution">
    <text evidence="1">The sequence shown here is derived from an EMBL/GenBank/DDBJ whole genome shotgun (WGS) entry which is preliminary data.</text>
</comment>
<sequence length="98" mass="11255">MRWVLAPISLTFLFGKQTAKQQNIGPELLNIDTWFSEAQEKIASLDERLKNDREAGWAELSEEQRLRISEQFVEQTFGAKSISKYTLEEKLKLGGPII</sequence>
<name>X1I3M6_9ZZZZ</name>
<proteinExistence type="predicted"/>
<reference evidence="1" key="1">
    <citation type="journal article" date="2014" name="Front. Microbiol.">
        <title>High frequency of phylogenetically diverse reductive dehalogenase-homologous genes in deep subseafloor sedimentary metagenomes.</title>
        <authorList>
            <person name="Kawai M."/>
            <person name="Futagami T."/>
            <person name="Toyoda A."/>
            <person name="Takaki Y."/>
            <person name="Nishi S."/>
            <person name="Hori S."/>
            <person name="Arai W."/>
            <person name="Tsubouchi T."/>
            <person name="Morono Y."/>
            <person name="Uchiyama I."/>
            <person name="Ito T."/>
            <person name="Fujiyama A."/>
            <person name="Inagaki F."/>
            <person name="Takami H."/>
        </authorList>
    </citation>
    <scope>NUCLEOTIDE SEQUENCE</scope>
    <source>
        <strain evidence="1">Expedition CK06-06</strain>
    </source>
</reference>
<organism evidence="1">
    <name type="scientific">marine sediment metagenome</name>
    <dbReference type="NCBI Taxonomy" id="412755"/>
    <lineage>
        <taxon>unclassified sequences</taxon>
        <taxon>metagenomes</taxon>
        <taxon>ecological metagenomes</taxon>
    </lineage>
</organism>
<evidence type="ECO:0000313" key="1">
    <source>
        <dbReference type="EMBL" id="GAH60694.1"/>
    </source>
</evidence>
<gene>
    <name evidence="1" type="ORF">S03H2_35155</name>
</gene>
<protein>
    <submittedName>
        <fullName evidence="1">Uncharacterized protein</fullName>
    </submittedName>
</protein>
<accession>X1I3M6</accession>